<dbReference type="Gene3D" id="3.40.50.1240">
    <property type="entry name" value="Phosphoglycerate mutase-like"/>
    <property type="match status" value="1"/>
</dbReference>
<dbReference type="PATRIC" id="fig|83552.4.peg.549"/>
<evidence type="ECO:0000313" key="2">
    <source>
        <dbReference type="Proteomes" id="UP000031307"/>
    </source>
</evidence>
<dbReference type="RefSeq" id="WP_006341600.1">
    <property type="nucleotide sequence ID" value="NZ_BAWW01000007.1"/>
</dbReference>
<sequence length="187" mass="21366">MKWLYFAFILCGLHIELMAVPAQIIIIRHGEKTPFQKTTSLAQKGKERAAALVPYFLKDPTVTQYGPPVAIYAQNPSSAFPSLRPIETVTPLAEILHLELNRTYKSNEFVPMLREIMSEPAYDGKMVLICWQRYAIPMIAESLGISSAPKEWRGKDFDRCWLINFHHRAGPSFQNIPQKLLYGDSDR</sequence>
<dbReference type="Proteomes" id="UP000031307">
    <property type="component" value="Unassembled WGS sequence"/>
</dbReference>
<evidence type="ECO:0000313" key="1">
    <source>
        <dbReference type="EMBL" id="KIA78235.1"/>
    </source>
</evidence>
<proteinExistence type="predicted"/>
<protein>
    <recommendedName>
        <fullName evidence="3">Histidine phosphatase family protein</fullName>
    </recommendedName>
</protein>
<dbReference type="SUPFAM" id="SSF53254">
    <property type="entry name" value="Phosphoglycerate mutase-like"/>
    <property type="match status" value="1"/>
</dbReference>
<accession>A0A0C1CBB4</accession>
<dbReference type="EMBL" id="JSAM01000029">
    <property type="protein sequence ID" value="KIA78235.1"/>
    <property type="molecule type" value="Genomic_DNA"/>
</dbReference>
<dbReference type="InterPro" id="IPR029033">
    <property type="entry name" value="His_PPase_superfam"/>
</dbReference>
<name>A0A0C1CBB4_9BACT</name>
<dbReference type="CDD" id="cd07040">
    <property type="entry name" value="HP"/>
    <property type="match status" value="1"/>
</dbReference>
<dbReference type="OMA" id="APRPNRY"/>
<organism evidence="1 2">
    <name type="scientific">Parachlamydia acanthamoebae</name>
    <dbReference type="NCBI Taxonomy" id="83552"/>
    <lineage>
        <taxon>Bacteria</taxon>
        <taxon>Pseudomonadati</taxon>
        <taxon>Chlamydiota</taxon>
        <taxon>Chlamydiia</taxon>
        <taxon>Parachlamydiales</taxon>
        <taxon>Parachlamydiaceae</taxon>
        <taxon>Parachlamydia</taxon>
    </lineage>
</organism>
<comment type="caution">
    <text evidence="1">The sequence shown here is derived from an EMBL/GenBank/DDBJ whole genome shotgun (WGS) entry which is preliminary data.</text>
</comment>
<gene>
    <name evidence="1" type="ORF">DB43_EJ00060</name>
</gene>
<evidence type="ECO:0008006" key="3">
    <source>
        <dbReference type="Google" id="ProtNLM"/>
    </source>
</evidence>
<dbReference type="AlphaFoldDB" id="A0A0C1CBB4"/>
<reference evidence="1 2" key="1">
    <citation type="journal article" date="2014" name="Mol. Biol. Evol.">
        <title>Massive expansion of Ubiquitination-related gene families within the Chlamydiae.</title>
        <authorList>
            <person name="Domman D."/>
            <person name="Collingro A."/>
            <person name="Lagkouvardos I."/>
            <person name="Gehre L."/>
            <person name="Weinmaier T."/>
            <person name="Rattei T."/>
            <person name="Subtil A."/>
            <person name="Horn M."/>
        </authorList>
    </citation>
    <scope>NUCLEOTIDE SEQUENCE [LARGE SCALE GENOMIC DNA]</scope>
    <source>
        <strain evidence="1 2">OEW1</strain>
    </source>
</reference>